<accession>A0ABU2BHT7</accession>
<dbReference type="EC" id="2.7.1.148" evidence="2 9"/>
<evidence type="ECO:0000256" key="7">
    <source>
        <dbReference type="ARBA" id="ARBA00022840"/>
    </source>
</evidence>
<dbReference type="PANTHER" id="PTHR43527">
    <property type="entry name" value="4-DIPHOSPHOCYTIDYL-2-C-METHYL-D-ERYTHRITOL KINASE, CHLOROPLASTIC"/>
    <property type="match status" value="1"/>
</dbReference>
<keyword evidence="13" id="KW-1185">Reference proteome</keyword>
<keyword evidence="5 9" id="KW-0547">Nucleotide-binding</keyword>
<dbReference type="NCBIfam" id="NF002870">
    <property type="entry name" value="PRK03188.1"/>
    <property type="match status" value="1"/>
</dbReference>
<name>A0ABU2BHT7_9MICC</name>
<feature type="active site" evidence="9">
    <location>
        <position position="12"/>
    </location>
</feature>
<dbReference type="RefSeq" id="WP_302262762.1">
    <property type="nucleotide sequence ID" value="NZ_BAAAWO010000001.1"/>
</dbReference>
<dbReference type="Proteomes" id="UP001183817">
    <property type="component" value="Unassembled WGS sequence"/>
</dbReference>
<dbReference type="InterPro" id="IPR020568">
    <property type="entry name" value="Ribosomal_Su5_D2-typ_SF"/>
</dbReference>
<dbReference type="Pfam" id="PF08544">
    <property type="entry name" value="GHMP_kinases_C"/>
    <property type="match status" value="1"/>
</dbReference>
<feature type="domain" description="GHMP kinase N-terminal" evidence="10">
    <location>
        <begin position="76"/>
        <end position="154"/>
    </location>
</feature>
<dbReference type="NCBIfam" id="TIGR00154">
    <property type="entry name" value="ispE"/>
    <property type="match status" value="1"/>
</dbReference>
<evidence type="ECO:0000256" key="1">
    <source>
        <dbReference type="ARBA" id="ARBA00009684"/>
    </source>
</evidence>
<evidence type="ECO:0000259" key="10">
    <source>
        <dbReference type="Pfam" id="PF00288"/>
    </source>
</evidence>
<dbReference type="PIRSF" id="PIRSF010376">
    <property type="entry name" value="IspE"/>
    <property type="match status" value="1"/>
</dbReference>
<dbReference type="InterPro" id="IPR036554">
    <property type="entry name" value="GHMP_kinase_C_sf"/>
</dbReference>
<dbReference type="InterPro" id="IPR013750">
    <property type="entry name" value="GHMP_kinase_C_dom"/>
</dbReference>
<keyword evidence="7 9" id="KW-0067">ATP-binding</keyword>
<dbReference type="InterPro" id="IPR014721">
    <property type="entry name" value="Ribsml_uS5_D2-typ_fold_subgr"/>
</dbReference>
<dbReference type="GO" id="GO:0050515">
    <property type="term" value="F:4-(cytidine 5'-diphospho)-2-C-methyl-D-erythritol kinase activity"/>
    <property type="evidence" value="ECO:0007669"/>
    <property type="project" value="UniProtKB-EC"/>
</dbReference>
<evidence type="ECO:0000313" key="12">
    <source>
        <dbReference type="EMBL" id="MDR7357509.1"/>
    </source>
</evidence>
<dbReference type="EMBL" id="JAVDYI010000001">
    <property type="protein sequence ID" value="MDR7357509.1"/>
    <property type="molecule type" value="Genomic_DNA"/>
</dbReference>
<evidence type="ECO:0000313" key="13">
    <source>
        <dbReference type="Proteomes" id="UP001183817"/>
    </source>
</evidence>
<dbReference type="InterPro" id="IPR004424">
    <property type="entry name" value="IspE"/>
</dbReference>
<dbReference type="Gene3D" id="3.30.230.10">
    <property type="match status" value="1"/>
</dbReference>
<keyword evidence="6 9" id="KW-0418">Kinase</keyword>
<keyword evidence="4 9" id="KW-0808">Transferase</keyword>
<organism evidence="12 13">
    <name type="scientific">Paeniglutamicibacter sulfureus</name>
    <dbReference type="NCBI Taxonomy" id="43666"/>
    <lineage>
        <taxon>Bacteria</taxon>
        <taxon>Bacillati</taxon>
        <taxon>Actinomycetota</taxon>
        <taxon>Actinomycetes</taxon>
        <taxon>Micrococcales</taxon>
        <taxon>Micrococcaceae</taxon>
        <taxon>Paeniglutamicibacter</taxon>
    </lineage>
</organism>
<dbReference type="HAMAP" id="MF_00061">
    <property type="entry name" value="IspE"/>
    <property type="match status" value="1"/>
</dbReference>
<evidence type="ECO:0000256" key="5">
    <source>
        <dbReference type="ARBA" id="ARBA00022741"/>
    </source>
</evidence>
<evidence type="ECO:0000256" key="6">
    <source>
        <dbReference type="ARBA" id="ARBA00022777"/>
    </source>
</evidence>
<dbReference type="SUPFAM" id="SSF54211">
    <property type="entry name" value="Ribosomal protein S5 domain 2-like"/>
    <property type="match status" value="1"/>
</dbReference>
<protein>
    <recommendedName>
        <fullName evidence="3 9">4-diphosphocytidyl-2-C-methyl-D-erythritol kinase</fullName>
        <shortName evidence="9">CMK</shortName>
        <ecNumber evidence="2 9">2.7.1.148</ecNumber>
    </recommendedName>
    <alternativeName>
        <fullName evidence="8 9">4-(cytidine-5'-diphospho)-2-C-methyl-D-erythritol kinase</fullName>
    </alternativeName>
</protein>
<comment type="catalytic activity">
    <reaction evidence="9">
        <text>4-CDP-2-C-methyl-D-erythritol + ATP = 4-CDP-2-C-methyl-D-erythritol 2-phosphate + ADP + H(+)</text>
        <dbReference type="Rhea" id="RHEA:18437"/>
        <dbReference type="ChEBI" id="CHEBI:15378"/>
        <dbReference type="ChEBI" id="CHEBI:30616"/>
        <dbReference type="ChEBI" id="CHEBI:57823"/>
        <dbReference type="ChEBI" id="CHEBI:57919"/>
        <dbReference type="ChEBI" id="CHEBI:456216"/>
        <dbReference type="EC" id="2.7.1.148"/>
    </reaction>
</comment>
<dbReference type="Gene3D" id="3.30.70.890">
    <property type="entry name" value="GHMP kinase, C-terminal domain"/>
    <property type="match status" value="1"/>
</dbReference>
<evidence type="ECO:0000259" key="11">
    <source>
        <dbReference type="Pfam" id="PF08544"/>
    </source>
</evidence>
<evidence type="ECO:0000256" key="8">
    <source>
        <dbReference type="ARBA" id="ARBA00032554"/>
    </source>
</evidence>
<dbReference type="PANTHER" id="PTHR43527:SF2">
    <property type="entry name" value="4-DIPHOSPHOCYTIDYL-2-C-METHYL-D-ERYTHRITOL KINASE, CHLOROPLASTIC"/>
    <property type="match status" value="1"/>
</dbReference>
<proteinExistence type="inferred from homology"/>
<comment type="similarity">
    <text evidence="1 9">Belongs to the GHMP kinase family. IspE subfamily.</text>
</comment>
<dbReference type="InterPro" id="IPR006204">
    <property type="entry name" value="GHMP_kinase_N_dom"/>
</dbReference>
<evidence type="ECO:0000256" key="3">
    <source>
        <dbReference type="ARBA" id="ARBA00017473"/>
    </source>
</evidence>
<feature type="domain" description="GHMP kinase C-terminal" evidence="11">
    <location>
        <begin position="213"/>
        <end position="287"/>
    </location>
</feature>
<evidence type="ECO:0000256" key="9">
    <source>
        <dbReference type="HAMAP-Rule" id="MF_00061"/>
    </source>
</evidence>
<evidence type="ECO:0000256" key="2">
    <source>
        <dbReference type="ARBA" id="ARBA00012052"/>
    </source>
</evidence>
<keyword evidence="9" id="KW-0414">Isoprene biosynthesis</keyword>
<comment type="pathway">
    <text evidence="9">Isoprenoid biosynthesis; isopentenyl diphosphate biosynthesis via DXP pathway; isopentenyl diphosphate from 1-deoxy-D-xylulose 5-phosphate: step 3/6.</text>
</comment>
<gene>
    <name evidence="9" type="primary">ispE</name>
    <name evidence="12" type="ORF">J2S64_001200</name>
</gene>
<feature type="binding site" evidence="9">
    <location>
        <begin position="104"/>
        <end position="114"/>
    </location>
    <ligand>
        <name>ATP</name>
        <dbReference type="ChEBI" id="CHEBI:30616"/>
    </ligand>
</feature>
<evidence type="ECO:0000256" key="4">
    <source>
        <dbReference type="ARBA" id="ARBA00022679"/>
    </source>
</evidence>
<comment type="function">
    <text evidence="9">Catalyzes the phosphorylation of the position 2 hydroxy group of 4-diphosphocytidyl-2C-methyl-D-erythritol.</text>
</comment>
<dbReference type="SUPFAM" id="SSF55060">
    <property type="entry name" value="GHMP Kinase, C-terminal domain"/>
    <property type="match status" value="1"/>
</dbReference>
<dbReference type="Pfam" id="PF00288">
    <property type="entry name" value="GHMP_kinases_N"/>
    <property type="match status" value="1"/>
</dbReference>
<comment type="caution">
    <text evidence="12">The sequence shown here is derived from an EMBL/GenBank/DDBJ whole genome shotgun (WGS) entry which is preliminary data.</text>
</comment>
<sequence length="313" mass="32398">MTQSVVARAPGKINCYFRVGPPREDGYHSVASLYLAVSLYEDVAATARDDEEIQVFLHPDSTAVSDPESFPLGPENLVVKAAMLLREHTGHYAGVDLCITKRVPIAGGMGGGSADAAATLVACNALWGTGLTREELSRLGARLGADVPFALQGGAAVGLGVGDELAPLLLRTRTDWVLVPASYGLSTPRVYGMLDRLRANEVVETPTEVDPRMVGALLDGDLDALAPLLVNDMTRAALALAPELGVVRDVGEAAGALHALVSGSGPTLALLARDQPHGAEIIAQLSDEAGVATLQVHGPVPGAGILPTVIESP</sequence>
<feature type="active site" evidence="9">
    <location>
        <position position="146"/>
    </location>
</feature>
<reference evidence="12 13" key="1">
    <citation type="submission" date="2023-07" db="EMBL/GenBank/DDBJ databases">
        <title>Sequencing the genomes of 1000 actinobacteria strains.</title>
        <authorList>
            <person name="Klenk H.-P."/>
        </authorList>
    </citation>
    <scope>NUCLEOTIDE SEQUENCE [LARGE SCALE GENOMIC DNA]</scope>
    <source>
        <strain evidence="12 13">DSM 20167</strain>
    </source>
</reference>